<organism evidence="2 3">
    <name type="scientific">Heligmosomoides polygyrus</name>
    <name type="common">Parasitic roundworm</name>
    <dbReference type="NCBI Taxonomy" id="6339"/>
    <lineage>
        <taxon>Eukaryota</taxon>
        <taxon>Metazoa</taxon>
        <taxon>Ecdysozoa</taxon>
        <taxon>Nematoda</taxon>
        <taxon>Chromadorea</taxon>
        <taxon>Rhabditida</taxon>
        <taxon>Rhabditina</taxon>
        <taxon>Rhabditomorpha</taxon>
        <taxon>Strongyloidea</taxon>
        <taxon>Heligmosomidae</taxon>
        <taxon>Heligmosomoides</taxon>
    </lineage>
</organism>
<evidence type="ECO:0000313" key="2">
    <source>
        <dbReference type="Proteomes" id="UP000050761"/>
    </source>
</evidence>
<dbReference type="AlphaFoldDB" id="A0A183FRC3"/>
<dbReference type="WBParaSite" id="HPBE_0001036901-mRNA-1">
    <property type="protein sequence ID" value="HPBE_0001036901-mRNA-1"/>
    <property type="gene ID" value="HPBE_0001036901"/>
</dbReference>
<dbReference type="InterPro" id="IPR036397">
    <property type="entry name" value="RNaseH_sf"/>
</dbReference>
<accession>A0A3P7ZKV7</accession>
<name>A0A183FRC3_HELPZ</name>
<dbReference type="EMBL" id="UZAH01026744">
    <property type="protein sequence ID" value="VDO84827.1"/>
    <property type="molecule type" value="Genomic_DNA"/>
</dbReference>
<dbReference type="Gene3D" id="3.30.420.10">
    <property type="entry name" value="Ribonuclease H-like superfamily/Ribonuclease H"/>
    <property type="match status" value="1"/>
</dbReference>
<dbReference type="OrthoDB" id="5866953at2759"/>
<dbReference type="PANTHER" id="PTHR46068:SF1">
    <property type="entry name" value="TRANSPOSASE IS30-LIKE HTH DOMAIN-CONTAINING PROTEIN"/>
    <property type="match status" value="1"/>
</dbReference>
<evidence type="ECO:0000313" key="1">
    <source>
        <dbReference type="EMBL" id="VDO84827.1"/>
    </source>
</evidence>
<dbReference type="PANTHER" id="PTHR46068">
    <property type="entry name" value="PROTEIN CBG27172"/>
    <property type="match status" value="1"/>
</dbReference>
<gene>
    <name evidence="1" type="ORF">HPBE_LOCUS10370</name>
</gene>
<reference evidence="3" key="2">
    <citation type="submission" date="2019-09" db="UniProtKB">
        <authorList>
            <consortium name="WormBaseParasite"/>
        </authorList>
    </citation>
    <scope>IDENTIFICATION</scope>
</reference>
<protein>
    <submittedName>
        <fullName evidence="3">DDE_3 domain-containing protein</fullName>
    </submittedName>
</protein>
<keyword evidence="2" id="KW-1185">Reference proteome</keyword>
<evidence type="ECO:0000313" key="3">
    <source>
        <dbReference type="WBParaSite" id="HPBE_0001036901-mRNA-1"/>
    </source>
</evidence>
<sequence>MRCIYRIQRVHMLIERMKGQRIRRWKNLLKRFANGTHRAIVFSGEKVFILEPTVNRQNDRILSKNIGAAISDGKLVARSAHTASIVVWGAITTNGNSPLVFVEFGVKINKDEDQKTILEDVLKPWADAHFGNDRWYFKQDSASAHKARTPQQWCKRELPDLRQEDCPSNSLDLNPLDFSV</sequence>
<dbReference type="GO" id="GO:0003676">
    <property type="term" value="F:nucleic acid binding"/>
    <property type="evidence" value="ECO:0007669"/>
    <property type="project" value="InterPro"/>
</dbReference>
<accession>A0A183FRC3</accession>
<proteinExistence type="predicted"/>
<dbReference type="Proteomes" id="UP000050761">
    <property type="component" value="Unassembled WGS sequence"/>
</dbReference>
<reference evidence="1 2" key="1">
    <citation type="submission" date="2018-11" db="EMBL/GenBank/DDBJ databases">
        <authorList>
            <consortium name="Pathogen Informatics"/>
        </authorList>
    </citation>
    <scope>NUCLEOTIDE SEQUENCE [LARGE SCALE GENOMIC DNA]</scope>
</reference>